<organism evidence="1 2">
    <name type="scientific">Citrobacter pasteurii</name>
    <dbReference type="NCBI Taxonomy" id="1563222"/>
    <lineage>
        <taxon>Bacteria</taxon>
        <taxon>Pseudomonadati</taxon>
        <taxon>Pseudomonadota</taxon>
        <taxon>Gammaproteobacteria</taxon>
        <taxon>Enterobacterales</taxon>
        <taxon>Enterobacteriaceae</taxon>
        <taxon>Citrobacter</taxon>
    </lineage>
</organism>
<evidence type="ECO:0000313" key="2">
    <source>
        <dbReference type="Proteomes" id="UP000468420"/>
    </source>
</evidence>
<dbReference type="EMBL" id="QRDC01000026">
    <property type="protein sequence ID" value="KAA1274170.1"/>
    <property type="molecule type" value="Genomic_DNA"/>
</dbReference>
<name>A0A6N6JXQ4_9ENTR</name>
<comment type="caution">
    <text evidence="1">The sequence shown here is derived from an EMBL/GenBank/DDBJ whole genome shotgun (WGS) entry which is preliminary data.</text>
</comment>
<protein>
    <submittedName>
        <fullName evidence="1">Uncharacterized protein</fullName>
    </submittedName>
</protein>
<evidence type="ECO:0000313" key="1">
    <source>
        <dbReference type="EMBL" id="KAA1274170.1"/>
    </source>
</evidence>
<dbReference type="AlphaFoldDB" id="A0A6N6JXQ4"/>
<sequence>MALRLSGLRLHEPVQATLLHKIIQSASRRQAKKIPRSIDNYVTGVSQRSQQRGWLKDEV</sequence>
<accession>A0A6N6JXQ4</accession>
<proteinExistence type="predicted"/>
<reference evidence="1 2" key="1">
    <citation type="submission" date="2018-08" db="EMBL/GenBank/DDBJ databases">
        <title>Complete genomic analysis of a Citrobacter pasteurii isolated from cockles (Cerastoderma edule) containing a new chromosomic qnrB allele.</title>
        <authorList>
            <person name="Rodrigues A."/>
            <person name="Baptista T."/>
            <person name="Quesada A."/>
            <person name="Campos M.J."/>
        </authorList>
    </citation>
    <scope>NUCLEOTIDE SEQUENCE [LARGE SCALE GENOMIC DNA]</scope>
    <source>
        <strain evidence="1 2">BA18</strain>
    </source>
</reference>
<gene>
    <name evidence="1" type="ORF">DXF85_22590</name>
</gene>
<dbReference type="Proteomes" id="UP000468420">
    <property type="component" value="Unassembled WGS sequence"/>
</dbReference>